<dbReference type="PANTHER" id="PTHR10091">
    <property type="entry name" value="ALDOSE-1-EPIMERASE"/>
    <property type="match status" value="1"/>
</dbReference>
<dbReference type="InterPro" id="IPR011013">
    <property type="entry name" value="Gal_mutarotase_sf_dom"/>
</dbReference>
<evidence type="ECO:0000256" key="7">
    <source>
        <dbReference type="PIRSR" id="PIRSR005096-2"/>
    </source>
</evidence>
<comment type="similarity">
    <text evidence="2 5">Belongs to the aldose epimerase family.</text>
</comment>
<dbReference type="UniPathway" id="UPA00242"/>
<dbReference type="Pfam" id="PF01263">
    <property type="entry name" value="Aldose_epim"/>
    <property type="match status" value="1"/>
</dbReference>
<dbReference type="GO" id="GO:0004034">
    <property type="term" value="F:aldose 1-epimerase activity"/>
    <property type="evidence" value="ECO:0007669"/>
    <property type="project" value="UniProtKB-EC"/>
</dbReference>
<keyword evidence="3 5" id="KW-0413">Isomerase</keyword>
<evidence type="ECO:0000313" key="9">
    <source>
        <dbReference type="EMBL" id="QJC56068.1"/>
    </source>
</evidence>
<dbReference type="AlphaFoldDB" id="A0A6H2H871"/>
<dbReference type="EMBL" id="CP051461">
    <property type="protein sequence ID" value="QJC56068.1"/>
    <property type="molecule type" value="Genomic_DNA"/>
</dbReference>
<dbReference type="SUPFAM" id="SSF74650">
    <property type="entry name" value="Galactose mutarotase-like"/>
    <property type="match status" value="1"/>
</dbReference>
<feature type="active site" description="Proton acceptor" evidence="6">
    <location>
        <position position="331"/>
    </location>
</feature>
<evidence type="ECO:0000256" key="8">
    <source>
        <dbReference type="PIRSR" id="PIRSR005096-3"/>
    </source>
</evidence>
<dbReference type="InterPro" id="IPR047215">
    <property type="entry name" value="Galactose_mutarotase-like"/>
</dbReference>
<feature type="binding site" evidence="8">
    <location>
        <begin position="191"/>
        <end position="193"/>
    </location>
    <ligand>
        <name>beta-D-galactose</name>
        <dbReference type="ChEBI" id="CHEBI:27667"/>
    </ligand>
</feature>
<evidence type="ECO:0000313" key="10">
    <source>
        <dbReference type="Proteomes" id="UP000502041"/>
    </source>
</evidence>
<dbReference type="PANTHER" id="PTHR10091:SF0">
    <property type="entry name" value="GALACTOSE MUTAROTASE"/>
    <property type="match status" value="1"/>
</dbReference>
<evidence type="ECO:0000256" key="2">
    <source>
        <dbReference type="ARBA" id="ARBA00006206"/>
    </source>
</evidence>
<evidence type="ECO:0000256" key="6">
    <source>
        <dbReference type="PIRSR" id="PIRSR005096-1"/>
    </source>
</evidence>
<reference evidence="9 10" key="1">
    <citation type="submission" date="2020-04" db="EMBL/GenBank/DDBJ databases">
        <title>Complete genome of a Psychrophilic, Marine, Gas Vacuolate Bacterium Polaromonas vacuolata KCTC 22033T.</title>
        <authorList>
            <person name="Hwang K."/>
            <person name="Kim K.M."/>
        </authorList>
    </citation>
    <scope>NUCLEOTIDE SEQUENCE [LARGE SCALE GENOMIC DNA]</scope>
    <source>
        <strain evidence="9 10">KCTC 22033</strain>
    </source>
</reference>
<keyword evidence="10" id="KW-1185">Reference proteome</keyword>
<dbReference type="InterPro" id="IPR008183">
    <property type="entry name" value="Aldose_1/G6P_1-epimerase"/>
</dbReference>
<comment type="catalytic activity">
    <reaction evidence="5">
        <text>alpha-D-glucose = beta-D-glucose</text>
        <dbReference type="Rhea" id="RHEA:10264"/>
        <dbReference type="ChEBI" id="CHEBI:15903"/>
        <dbReference type="ChEBI" id="CHEBI:17925"/>
        <dbReference type="EC" id="5.1.3.3"/>
    </reaction>
</comment>
<evidence type="ECO:0000256" key="1">
    <source>
        <dbReference type="ARBA" id="ARBA00005028"/>
    </source>
</evidence>
<dbReference type="EC" id="5.1.3.3" evidence="5"/>
<dbReference type="InterPro" id="IPR014718">
    <property type="entry name" value="GH-type_carb-bd"/>
</dbReference>
<dbReference type="GO" id="GO:0033499">
    <property type="term" value="P:galactose catabolic process via UDP-galactose, Leloir pathway"/>
    <property type="evidence" value="ECO:0007669"/>
    <property type="project" value="TreeGrafter"/>
</dbReference>
<dbReference type="Proteomes" id="UP000502041">
    <property type="component" value="Chromosome"/>
</dbReference>
<protein>
    <recommendedName>
        <fullName evidence="5">Aldose 1-epimerase</fullName>
        <ecNumber evidence="5">5.1.3.3</ecNumber>
    </recommendedName>
</protein>
<evidence type="ECO:0000256" key="3">
    <source>
        <dbReference type="ARBA" id="ARBA00023235"/>
    </source>
</evidence>
<evidence type="ECO:0000256" key="5">
    <source>
        <dbReference type="PIRNR" id="PIRNR005096"/>
    </source>
</evidence>
<feature type="active site" description="Proton donor" evidence="6">
    <location>
        <position position="191"/>
    </location>
</feature>
<name>A0A6H2H871_9BURK</name>
<dbReference type="GO" id="GO:0030246">
    <property type="term" value="F:carbohydrate binding"/>
    <property type="evidence" value="ECO:0007669"/>
    <property type="project" value="InterPro"/>
</dbReference>
<dbReference type="InterPro" id="IPR015443">
    <property type="entry name" value="Aldose_1-epimerase"/>
</dbReference>
<dbReference type="RefSeq" id="WP_168921831.1">
    <property type="nucleotide sequence ID" value="NZ_CP051461.1"/>
</dbReference>
<keyword evidence="4 5" id="KW-0119">Carbohydrate metabolism</keyword>
<dbReference type="Gene3D" id="2.70.98.10">
    <property type="match status" value="1"/>
</dbReference>
<dbReference type="GO" id="GO:0006006">
    <property type="term" value="P:glucose metabolic process"/>
    <property type="evidence" value="ECO:0007669"/>
    <property type="project" value="TreeGrafter"/>
</dbReference>
<evidence type="ECO:0000256" key="4">
    <source>
        <dbReference type="ARBA" id="ARBA00023277"/>
    </source>
</evidence>
<proteinExistence type="inferred from homology"/>
<dbReference type="PIRSF" id="PIRSF005096">
    <property type="entry name" value="GALM"/>
    <property type="match status" value="1"/>
</dbReference>
<gene>
    <name evidence="9" type="primary">mro</name>
    <name evidence="9" type="ORF">HC248_01352</name>
</gene>
<dbReference type="CDD" id="cd09019">
    <property type="entry name" value="galactose_mutarotase_like"/>
    <property type="match status" value="1"/>
</dbReference>
<sequence>MIHPLVASNLPHKLSLNPERFTAVRNAKPVALYTLRNATGVQVCICNYGAKIIQILLPDRNGKWLDVALGYDSLEALEAGAPSMGAFVGRYAGRIENARFTLEGQVHQLSVNNGPHCLHGGLRGSRFRVFEAQQLDAASVTMRYTFADGEEGFPGAMTVSLTYTLSDSNELMLDYQAEALDQITVANLTTHGYFNLDGEGAGSVLAHQVEIPADHYFAMQPDLIPSGEILSVFGSAHDLRRPTILNTVVGDGKPLDGFDDCFLIKRADYVSSEQPVLCARVSSTRSGIVMEAWSTEPTLQFYTGLKPQEALVGGPGKSGQIYRQQHGFCLEPQGYPNAPNLPQFPSAALHPGQPRTGRTVYRFGLLAA</sequence>
<feature type="binding site" evidence="7">
    <location>
        <position position="259"/>
    </location>
    <ligand>
        <name>beta-D-galactose</name>
        <dbReference type="ChEBI" id="CHEBI:27667"/>
    </ligand>
</feature>
<dbReference type="KEGG" id="pvac:HC248_01352"/>
<comment type="pathway">
    <text evidence="1 5">Carbohydrate metabolism; hexose metabolism.</text>
</comment>
<organism evidence="9 10">
    <name type="scientific">Polaromonas vacuolata</name>
    <dbReference type="NCBI Taxonomy" id="37448"/>
    <lineage>
        <taxon>Bacteria</taxon>
        <taxon>Pseudomonadati</taxon>
        <taxon>Pseudomonadota</taxon>
        <taxon>Betaproteobacteria</taxon>
        <taxon>Burkholderiales</taxon>
        <taxon>Comamonadaceae</taxon>
        <taxon>Polaromonas</taxon>
    </lineage>
</organism>
<accession>A0A6H2H871</accession>